<evidence type="ECO:0000313" key="2">
    <source>
        <dbReference type="EMBL" id="GAA2113859.1"/>
    </source>
</evidence>
<accession>A0ABN2XNF9</accession>
<gene>
    <name evidence="2" type="ORF">GCM10009759_57710</name>
</gene>
<feature type="domain" description="Aminoglycoside phosphotransferase" evidence="1">
    <location>
        <begin position="42"/>
        <end position="247"/>
    </location>
</feature>
<dbReference type="InterPro" id="IPR002575">
    <property type="entry name" value="Aminoglycoside_PTrfase"/>
</dbReference>
<dbReference type="PANTHER" id="PTHR21310">
    <property type="entry name" value="AMINOGLYCOSIDE PHOSPHOTRANSFERASE-RELATED-RELATED"/>
    <property type="match status" value="1"/>
</dbReference>
<reference evidence="2 3" key="1">
    <citation type="journal article" date="2019" name="Int. J. Syst. Evol. Microbiol.">
        <title>The Global Catalogue of Microorganisms (GCM) 10K type strain sequencing project: providing services to taxonomists for standard genome sequencing and annotation.</title>
        <authorList>
            <consortium name="The Broad Institute Genomics Platform"/>
            <consortium name="The Broad Institute Genome Sequencing Center for Infectious Disease"/>
            <person name="Wu L."/>
            <person name="Ma J."/>
        </authorList>
    </citation>
    <scope>NUCLEOTIDE SEQUENCE [LARGE SCALE GENOMIC DNA]</scope>
    <source>
        <strain evidence="2 3">JCM 14559</strain>
    </source>
</reference>
<dbReference type="SUPFAM" id="SSF56112">
    <property type="entry name" value="Protein kinase-like (PK-like)"/>
    <property type="match status" value="1"/>
</dbReference>
<dbReference type="EMBL" id="BAAANS010000047">
    <property type="protein sequence ID" value="GAA2113859.1"/>
    <property type="molecule type" value="Genomic_DNA"/>
</dbReference>
<organism evidence="2 3">
    <name type="scientific">Kitasatospora saccharophila</name>
    <dbReference type="NCBI Taxonomy" id="407973"/>
    <lineage>
        <taxon>Bacteria</taxon>
        <taxon>Bacillati</taxon>
        <taxon>Actinomycetota</taxon>
        <taxon>Actinomycetes</taxon>
        <taxon>Kitasatosporales</taxon>
        <taxon>Streptomycetaceae</taxon>
        <taxon>Kitasatospora</taxon>
    </lineage>
</organism>
<dbReference type="Gene3D" id="3.90.1200.10">
    <property type="match status" value="1"/>
</dbReference>
<keyword evidence="3" id="KW-1185">Reference proteome</keyword>
<dbReference type="InterPro" id="IPR051678">
    <property type="entry name" value="AGP_Transferase"/>
</dbReference>
<name>A0ABN2XNF9_9ACTN</name>
<dbReference type="PANTHER" id="PTHR21310:SF40">
    <property type="entry name" value="AMINOGLYCOSIDE PHOSPHOTRANSFERASE DOMAIN-CONTAINING PROTEIN-RELATED"/>
    <property type="match status" value="1"/>
</dbReference>
<evidence type="ECO:0000259" key="1">
    <source>
        <dbReference type="Pfam" id="PF01636"/>
    </source>
</evidence>
<evidence type="ECO:0000313" key="3">
    <source>
        <dbReference type="Proteomes" id="UP001500897"/>
    </source>
</evidence>
<dbReference type="Pfam" id="PF01636">
    <property type="entry name" value="APH"/>
    <property type="match status" value="1"/>
</dbReference>
<comment type="caution">
    <text evidence="2">The sequence shown here is derived from an EMBL/GenBank/DDBJ whole genome shotgun (WGS) entry which is preliminary data.</text>
</comment>
<dbReference type="Proteomes" id="UP001500897">
    <property type="component" value="Unassembled WGS sequence"/>
</dbReference>
<dbReference type="RefSeq" id="WP_344556184.1">
    <property type="nucleotide sequence ID" value="NZ_BAAANS010000047.1"/>
</dbReference>
<sequence length="294" mass="32226">MDVEHPTPAALLAEACAAAGRSDAGAELIRAGENTLWRLPGGVVARIGRPGQLAAAAKELTVARWLHRHRVPAVRPLGHQPAPLAVRGRPATFWHELPPHRPGTAAELAAALRRLHRLPPPETRLPALDPFVRLPERIDAAGLDRPLHRRLHDRLTELRTAWRELALPARESTVVHGDAWSGNLAVTATTAHLLDFERTALGPVEWDLTTTAVGRHTFGTVPPGTYAAFCAAYGSDVTEHPGYPVLRDIRELRLTCYALQQATTDPRHRAQARYRLACLLGDHGPRPWGWAPLD</sequence>
<protein>
    <submittedName>
        <fullName evidence="2">Aminoglycoside phosphotransferase family protein</fullName>
    </submittedName>
</protein>
<proteinExistence type="predicted"/>
<dbReference type="InterPro" id="IPR011009">
    <property type="entry name" value="Kinase-like_dom_sf"/>
</dbReference>